<keyword evidence="1" id="KW-0282">Flagellum</keyword>
<evidence type="ECO:0000313" key="2">
    <source>
        <dbReference type="Proteomes" id="UP000029223"/>
    </source>
</evidence>
<keyword evidence="1" id="KW-0969">Cilium</keyword>
<gene>
    <name evidence="1" type="ORF">JCM19239_2493</name>
</gene>
<dbReference type="PANTHER" id="PTHR30161:SF1">
    <property type="entry name" value="FLAGELLAR BIOSYNTHESIS PROTEIN FLHA-RELATED"/>
    <property type="match status" value="1"/>
</dbReference>
<dbReference type="Gene3D" id="3.40.50.12790">
    <property type="entry name" value="FHIPEP family, domain 4"/>
    <property type="match status" value="1"/>
</dbReference>
<name>A0ABQ0JFI8_9VIBR</name>
<proteinExistence type="predicted"/>
<dbReference type="Proteomes" id="UP000029223">
    <property type="component" value="Unassembled WGS sequence"/>
</dbReference>
<protein>
    <submittedName>
        <fullName evidence="1">Flagellar biosynthesis protein FlhA</fullName>
    </submittedName>
</protein>
<reference evidence="2" key="1">
    <citation type="submission" date="2014-09" db="EMBL/GenBank/DDBJ databases">
        <title>Vibrio variabilis JCM 19239. (C206) whole genome shotgun sequence.</title>
        <authorList>
            <person name="Sawabe T."/>
            <person name="Meirelles P."/>
            <person name="Nakanishi M."/>
            <person name="Sayaka M."/>
            <person name="Hattori M."/>
            <person name="Ohkuma M."/>
        </authorList>
    </citation>
    <scope>NUCLEOTIDE SEQUENCE [LARGE SCALE GENOMIC DNA]</scope>
    <source>
        <strain evidence="2">JCM 19239</strain>
    </source>
</reference>
<dbReference type="InterPro" id="IPR001712">
    <property type="entry name" value="T3SS_FHIPEP"/>
</dbReference>
<dbReference type="PANTHER" id="PTHR30161">
    <property type="entry name" value="FLAGELLAR EXPORT PROTEIN, MEMBRANE FLHA SUBUNIT-RELATED"/>
    <property type="match status" value="1"/>
</dbReference>
<sequence>MRTIANTIIESIDTIKDPILLSSNIRVALKRTIVNLVSPNQKLINAFVIAPSLENDIKSAISLSQQNDPNVPLDSIPLEPTILQKFQNRMPTIVQTMQSQNLPPVLVVPPTTRPMLAKLAKAFAKEIIVLSYNEIPNDYGLNILGEVE</sequence>
<evidence type="ECO:0000313" key="1">
    <source>
        <dbReference type="EMBL" id="GAL27531.1"/>
    </source>
</evidence>
<organism evidence="1 2">
    <name type="scientific">Vibrio variabilis</name>
    <dbReference type="NCBI Taxonomy" id="990271"/>
    <lineage>
        <taxon>Bacteria</taxon>
        <taxon>Pseudomonadati</taxon>
        <taxon>Pseudomonadota</taxon>
        <taxon>Gammaproteobacteria</taxon>
        <taxon>Vibrionales</taxon>
        <taxon>Vibrionaceae</taxon>
        <taxon>Vibrio</taxon>
    </lineage>
</organism>
<dbReference type="EMBL" id="BBMS01000030">
    <property type="protein sequence ID" value="GAL27531.1"/>
    <property type="molecule type" value="Genomic_DNA"/>
</dbReference>
<dbReference type="Pfam" id="PF00771">
    <property type="entry name" value="FHIPEP"/>
    <property type="match status" value="1"/>
</dbReference>
<comment type="caution">
    <text evidence="1">The sequence shown here is derived from an EMBL/GenBank/DDBJ whole genome shotgun (WGS) entry which is preliminary data.</text>
</comment>
<dbReference type="InterPro" id="IPR042196">
    <property type="entry name" value="FHIPEP_4"/>
</dbReference>
<keyword evidence="2" id="KW-1185">Reference proteome</keyword>
<keyword evidence="1" id="KW-0966">Cell projection</keyword>
<reference evidence="2" key="2">
    <citation type="submission" date="2014-09" db="EMBL/GenBank/DDBJ databases">
        <authorList>
            <consortium name="NBRP consortium"/>
            <person name="Sawabe T."/>
            <person name="Meirelles P."/>
            <person name="Nakanishi M."/>
            <person name="Sayaka M."/>
            <person name="Hattori M."/>
            <person name="Ohkuma M."/>
        </authorList>
    </citation>
    <scope>NUCLEOTIDE SEQUENCE [LARGE SCALE GENOMIC DNA]</scope>
    <source>
        <strain evidence="2">JCM 19239</strain>
    </source>
</reference>
<accession>A0ABQ0JFI8</accession>